<sequence precursor="true">MKKTLMPLLFTVLLATVAAAMLTPAASHAWTSARTGQKNFERAWSAFMFKRTEPAMDYFVKAADSFGAGLAEEPPSRTTMFPSNLTMAGMSLYYAGRHQEVAAPMEMVMTKDDRVWEAPFFTALACARLGDEAGTIDHLTLFLKTSPAQPILANAVIHQLEALKQGQGSLADTATTLEQAAFDQFDNNITFIGVNASNPQDACDGNYWWRYSRSPCPGRNKYTY</sequence>
<accession>E6VRZ9</accession>
<protein>
    <submittedName>
        <fullName evidence="2">Uncharacterized protein</fullName>
    </submittedName>
</protein>
<dbReference type="eggNOG" id="ENOG5031829">
    <property type="taxonomic scope" value="Bacteria"/>
</dbReference>
<keyword evidence="3" id="KW-1185">Reference proteome</keyword>
<dbReference type="InterPro" id="IPR011990">
    <property type="entry name" value="TPR-like_helical_dom_sf"/>
</dbReference>
<dbReference type="KEGG" id="das:Daes_0915"/>
<dbReference type="SUPFAM" id="SSF48452">
    <property type="entry name" value="TPR-like"/>
    <property type="match status" value="1"/>
</dbReference>
<dbReference type="STRING" id="643562.Daes_0915"/>
<reference evidence="3" key="1">
    <citation type="submission" date="2010-12" db="EMBL/GenBank/DDBJ databases">
        <title>Complete sequence of Desulfovibrio aespoeensis Aspo-2.</title>
        <authorList>
            <consortium name="US DOE Joint Genome Institute"/>
            <person name="Lucas S."/>
            <person name="Copeland A."/>
            <person name="Lapidus A."/>
            <person name="Cheng J.-F."/>
            <person name="Goodwin L."/>
            <person name="Pitluck S."/>
            <person name="Chertkov O."/>
            <person name="Misra M."/>
            <person name="Detter J.C."/>
            <person name="Han C."/>
            <person name="Tapia R."/>
            <person name="Land M."/>
            <person name="Hauser L."/>
            <person name="Kyrpides N."/>
            <person name="Ivanova N."/>
            <person name="Ovchinnikova G."/>
            <person name="Pedersen K."/>
            <person name="Jagevall S."/>
            <person name="Hazen T."/>
            <person name="Woyke T."/>
        </authorList>
    </citation>
    <scope>NUCLEOTIDE SEQUENCE [LARGE SCALE GENOMIC DNA]</scope>
    <source>
        <strain evidence="3">ATCC 700646 / DSM 10631 / Aspo-2</strain>
    </source>
</reference>
<dbReference type="RefSeq" id="WP_013513863.1">
    <property type="nucleotide sequence ID" value="NC_014844.1"/>
</dbReference>
<gene>
    <name evidence="2" type="ordered locus">Daes_0915</name>
</gene>
<keyword evidence="1" id="KW-0732">Signal</keyword>
<proteinExistence type="predicted"/>
<feature type="signal peptide" evidence="1">
    <location>
        <begin position="1"/>
        <end position="29"/>
    </location>
</feature>
<dbReference type="AlphaFoldDB" id="E6VRZ9"/>
<organism evidence="2 3">
    <name type="scientific">Pseudodesulfovibrio aespoeensis (strain ATCC 700646 / DSM 10631 / Aspo-2)</name>
    <name type="common">Desulfovibrio aespoeensis</name>
    <dbReference type="NCBI Taxonomy" id="643562"/>
    <lineage>
        <taxon>Bacteria</taxon>
        <taxon>Pseudomonadati</taxon>
        <taxon>Thermodesulfobacteriota</taxon>
        <taxon>Desulfovibrionia</taxon>
        <taxon>Desulfovibrionales</taxon>
        <taxon>Desulfovibrionaceae</taxon>
    </lineage>
</organism>
<feature type="chain" id="PRO_5003211259" evidence="1">
    <location>
        <begin position="30"/>
        <end position="224"/>
    </location>
</feature>
<dbReference type="OrthoDB" id="5460369at2"/>
<dbReference type="Proteomes" id="UP000002191">
    <property type="component" value="Chromosome"/>
</dbReference>
<evidence type="ECO:0000256" key="1">
    <source>
        <dbReference type="SAM" id="SignalP"/>
    </source>
</evidence>
<evidence type="ECO:0000313" key="3">
    <source>
        <dbReference type="Proteomes" id="UP000002191"/>
    </source>
</evidence>
<name>E6VRZ9_PSEA9</name>
<dbReference type="EMBL" id="CP002431">
    <property type="protein sequence ID" value="ADU61932.1"/>
    <property type="molecule type" value="Genomic_DNA"/>
</dbReference>
<dbReference type="HOGENOM" id="CLU_1259747_0_0_7"/>
<evidence type="ECO:0000313" key="2">
    <source>
        <dbReference type="EMBL" id="ADU61932.1"/>
    </source>
</evidence>
<reference evidence="2 3" key="2">
    <citation type="journal article" date="2014" name="Genome Announc.">
        <title>Complete Genome Sequence of the Subsurface, Mesophilic Sulfate-Reducing Bacterium Desulfovibrio aespoeensis Aspo-2.</title>
        <authorList>
            <person name="Pedersen K."/>
            <person name="Bengtsson A."/>
            <person name="Edlund J."/>
            <person name="Rabe L."/>
            <person name="Hazen T."/>
            <person name="Chakraborty R."/>
            <person name="Goodwin L."/>
            <person name="Shapiro N."/>
        </authorList>
    </citation>
    <scope>NUCLEOTIDE SEQUENCE [LARGE SCALE GENOMIC DNA]</scope>
    <source>
        <strain evidence="3">ATCC 700646 / DSM 10631 / Aspo-2</strain>
    </source>
</reference>